<keyword evidence="8" id="KW-0812">Transmembrane</keyword>
<evidence type="ECO:0000256" key="1">
    <source>
        <dbReference type="ARBA" id="ARBA00004370"/>
    </source>
</evidence>
<keyword evidence="11" id="KW-1185">Reference proteome</keyword>
<feature type="compositionally biased region" description="Basic residues" evidence="7">
    <location>
        <begin position="27"/>
        <end position="38"/>
    </location>
</feature>
<evidence type="ECO:0000259" key="9">
    <source>
        <dbReference type="PROSITE" id="PS51448"/>
    </source>
</evidence>
<sequence>MAFWKEWKEVIWFSPKDEEDASAQQPKNKKKKKKKARNANREEDDETMDDNSTQINMTWKDFLLLDNRMRIVYVVLLCLLLGLILPIIISYYLGEYQADLGNCNTPTLNRFECMSGSNVQLSKSACESAGCCWNSGSGTPKCYHSNPTRYTYKVDRVVEALDYKMVVDVSPERRSSDMFGNVMPTARIVVRAVNRDHLVVQMIAPGQLEDDSFRLVTADERTPFSQTDFQVSVTTEKKTSFAIVVRRASTGEVLLDTSYGPLAISDEYVEMSTTVPSEFIYGLGQGERRQSFKRNFANYGKTALYNRQKADSYHPLFMSVSPTSGLFHGVFWDNPFPVEIQFSPIPAVSFRSMGGSGVLHILAGPTPAAVSLQYRRDIIGLPSPMPPFWSLGFHLCRENDDPETSQNTIREMVNSGIGFDSDCIDLRLSGPGMGSADLGRFPLAAEHRERLRDQGKKFILSQPPHVQDVEQFPGASWILHNRTVNSSTIDDYETGVRLDSTVYYPSYPFTGQLTDRWDAMLQPEGFNFLDNWPSNDAKTACASTDRPRSFIPEALRSGITNNSICLDAFHPTQELEHLAVHNHYGIQHLQSFVDQAYSYRFLYLNRAAALGNLGHAGSPGDDLTANWASMKMALVQVMEMGLFGVPLSGSPICGTYNSSLLTDNLSEVKEEQLCIRWYQMGMMLPFAHSMTKLNQRARSPVDWSLNTRRLVAGYIQQRYRLLPYFYSLFYQANTQGTPVVRPMWYQFPKDNETYTLNEQFMIGESLMVCPVMVQDDTETNTAITVYFPSGTWYDYYNGDCVHSGQGDSSVVTTGLNHLNMFVVNSSVFVTQEPGASAEKTRRNPYTVTTAFPISSTASGWLYVDDGMAADQSAHDLIQFTFTSDGTFTMERVHFGFLGSEEISTTVNTLRIFGLELKSEQIPAEATYNPYTKVLEFNQLNYDWHQNDFYSLNFIINS</sequence>
<evidence type="ECO:0000313" key="10">
    <source>
        <dbReference type="EMBL" id="EFX80346.1"/>
    </source>
</evidence>
<dbReference type="STRING" id="6669.E9GIY3"/>
<dbReference type="GO" id="GO:0030246">
    <property type="term" value="F:carbohydrate binding"/>
    <property type="evidence" value="ECO:0007669"/>
    <property type="project" value="InterPro"/>
</dbReference>
<dbReference type="SUPFAM" id="SSF51011">
    <property type="entry name" value="Glycosyl hydrolase domain"/>
    <property type="match status" value="1"/>
</dbReference>
<dbReference type="Pfam" id="PF00088">
    <property type="entry name" value="Trefoil"/>
    <property type="match status" value="1"/>
</dbReference>
<comment type="subcellular location">
    <subcellularLocation>
        <location evidence="1">Membrane</location>
    </subcellularLocation>
</comment>
<accession>E9GIY3</accession>
<dbReference type="HOGENOM" id="CLU_308422_0_0_1"/>
<dbReference type="InterPro" id="IPR000519">
    <property type="entry name" value="P_trefoil_dom"/>
</dbReference>
<dbReference type="PANTHER" id="PTHR22762:SF131">
    <property type="entry name" value="GLYCOSIDE HYDROLASE FAMILY 31 N-TERMINAL DOMAIN-CONTAINING PROTEIN"/>
    <property type="match status" value="1"/>
</dbReference>
<dbReference type="OrthoDB" id="5839090at2759"/>
<dbReference type="InterPro" id="IPR044913">
    <property type="entry name" value="P_trefoil_dom_sf"/>
</dbReference>
<reference evidence="10 11" key="1">
    <citation type="journal article" date="2011" name="Science">
        <title>The ecoresponsive genome of Daphnia pulex.</title>
        <authorList>
            <person name="Colbourne J.K."/>
            <person name="Pfrender M.E."/>
            <person name="Gilbert D."/>
            <person name="Thomas W.K."/>
            <person name="Tucker A."/>
            <person name="Oakley T.H."/>
            <person name="Tokishita S."/>
            <person name="Aerts A."/>
            <person name="Arnold G.J."/>
            <person name="Basu M.K."/>
            <person name="Bauer D.J."/>
            <person name="Caceres C.E."/>
            <person name="Carmel L."/>
            <person name="Casola C."/>
            <person name="Choi J.H."/>
            <person name="Detter J.C."/>
            <person name="Dong Q."/>
            <person name="Dusheyko S."/>
            <person name="Eads B.D."/>
            <person name="Frohlich T."/>
            <person name="Geiler-Samerotte K.A."/>
            <person name="Gerlach D."/>
            <person name="Hatcher P."/>
            <person name="Jogdeo S."/>
            <person name="Krijgsveld J."/>
            <person name="Kriventseva E.V."/>
            <person name="Kultz D."/>
            <person name="Laforsch C."/>
            <person name="Lindquist E."/>
            <person name="Lopez J."/>
            <person name="Manak J.R."/>
            <person name="Muller J."/>
            <person name="Pangilinan J."/>
            <person name="Patwardhan R.P."/>
            <person name="Pitluck S."/>
            <person name="Pritham E.J."/>
            <person name="Rechtsteiner A."/>
            <person name="Rho M."/>
            <person name="Rogozin I.B."/>
            <person name="Sakarya O."/>
            <person name="Salamov A."/>
            <person name="Schaack S."/>
            <person name="Shapiro H."/>
            <person name="Shiga Y."/>
            <person name="Skalitzky C."/>
            <person name="Smith Z."/>
            <person name="Souvorov A."/>
            <person name="Sung W."/>
            <person name="Tang Z."/>
            <person name="Tsuchiya D."/>
            <person name="Tu H."/>
            <person name="Vos H."/>
            <person name="Wang M."/>
            <person name="Wolf Y.I."/>
            <person name="Yamagata H."/>
            <person name="Yamada T."/>
            <person name="Ye Y."/>
            <person name="Shaw J.R."/>
            <person name="Andrews J."/>
            <person name="Crease T.J."/>
            <person name="Tang H."/>
            <person name="Lucas S.M."/>
            <person name="Robertson H.M."/>
            <person name="Bork P."/>
            <person name="Koonin E.V."/>
            <person name="Zdobnov E.M."/>
            <person name="Grigoriev I.V."/>
            <person name="Lynch M."/>
            <person name="Boore J.L."/>
        </authorList>
    </citation>
    <scope>NUCLEOTIDE SEQUENCE [LARGE SCALE GENOMIC DNA]</scope>
</reference>
<dbReference type="Gene3D" id="2.60.40.1180">
    <property type="entry name" value="Golgi alpha-mannosidase II"/>
    <property type="match status" value="2"/>
</dbReference>
<proteinExistence type="inferred from homology"/>
<dbReference type="InterPro" id="IPR000322">
    <property type="entry name" value="Glyco_hydro_31_TIM"/>
</dbReference>
<dbReference type="SUPFAM" id="SSF74650">
    <property type="entry name" value="Galactose mutarotase-like"/>
    <property type="match status" value="1"/>
</dbReference>
<protein>
    <recommendedName>
        <fullName evidence="9">P-type domain-containing protein</fullName>
    </recommendedName>
</protein>
<dbReference type="PROSITE" id="PS51448">
    <property type="entry name" value="P_TREFOIL_2"/>
    <property type="match status" value="1"/>
</dbReference>
<comment type="caution">
    <text evidence="5">Lacks conserved residue(s) required for the propagation of feature annotation.</text>
</comment>
<dbReference type="AlphaFoldDB" id="E9GIY3"/>
<dbReference type="eggNOG" id="KOG1065">
    <property type="taxonomic scope" value="Eukaryota"/>
</dbReference>
<dbReference type="PANTHER" id="PTHR22762">
    <property type="entry name" value="ALPHA-GLUCOSIDASE"/>
    <property type="match status" value="1"/>
</dbReference>
<gene>
    <name evidence="10" type="ORF">DAPPUDRAFT_318471</name>
</gene>
<evidence type="ECO:0000256" key="2">
    <source>
        <dbReference type="ARBA" id="ARBA00007806"/>
    </source>
</evidence>
<dbReference type="PhylomeDB" id="E9GIY3"/>
<dbReference type="GO" id="GO:0016020">
    <property type="term" value="C:membrane"/>
    <property type="evidence" value="ECO:0007669"/>
    <property type="project" value="UniProtKB-SubCell"/>
</dbReference>
<evidence type="ECO:0000256" key="3">
    <source>
        <dbReference type="ARBA" id="ARBA00023136"/>
    </source>
</evidence>
<evidence type="ECO:0000256" key="8">
    <source>
        <dbReference type="SAM" id="Phobius"/>
    </source>
</evidence>
<keyword evidence="8" id="KW-1133">Transmembrane helix</keyword>
<dbReference type="Pfam" id="PF21365">
    <property type="entry name" value="Glyco_hydro_31_3rd"/>
    <property type="match status" value="1"/>
</dbReference>
<dbReference type="InterPro" id="IPR013780">
    <property type="entry name" value="Glyco_hydro_b"/>
</dbReference>
<organism evidence="10 11">
    <name type="scientific">Daphnia pulex</name>
    <name type="common">Water flea</name>
    <dbReference type="NCBI Taxonomy" id="6669"/>
    <lineage>
        <taxon>Eukaryota</taxon>
        <taxon>Metazoa</taxon>
        <taxon>Ecdysozoa</taxon>
        <taxon>Arthropoda</taxon>
        <taxon>Crustacea</taxon>
        <taxon>Branchiopoda</taxon>
        <taxon>Diplostraca</taxon>
        <taxon>Cladocera</taxon>
        <taxon>Anomopoda</taxon>
        <taxon>Daphniidae</taxon>
        <taxon>Daphnia</taxon>
    </lineage>
</organism>
<dbReference type="InterPro" id="IPR011013">
    <property type="entry name" value="Gal_mutarotase_sf_dom"/>
</dbReference>
<dbReference type="EMBL" id="GL732547">
    <property type="protein sequence ID" value="EFX80346.1"/>
    <property type="molecule type" value="Genomic_DNA"/>
</dbReference>
<dbReference type="SUPFAM" id="SSF51445">
    <property type="entry name" value="(Trans)glycosidases"/>
    <property type="match status" value="1"/>
</dbReference>
<keyword evidence="6" id="KW-0378">Hydrolase</keyword>
<evidence type="ECO:0000256" key="4">
    <source>
        <dbReference type="ARBA" id="ARBA00023157"/>
    </source>
</evidence>
<dbReference type="KEGG" id="dpx:DAPPUDRAFT_318471"/>
<dbReference type="CDD" id="cd00111">
    <property type="entry name" value="Trefoil"/>
    <property type="match status" value="1"/>
</dbReference>
<dbReference type="InterPro" id="IPR017853">
    <property type="entry name" value="GH"/>
</dbReference>
<name>E9GIY3_DAPPU</name>
<dbReference type="Gene3D" id="3.20.20.80">
    <property type="entry name" value="Glycosidases"/>
    <property type="match status" value="1"/>
</dbReference>
<feature type="domain" description="P-type" evidence="9">
    <location>
        <begin position="101"/>
        <end position="146"/>
    </location>
</feature>
<dbReference type="Proteomes" id="UP000000305">
    <property type="component" value="Unassembled WGS sequence"/>
</dbReference>
<dbReference type="InterPro" id="IPR048395">
    <property type="entry name" value="Glyco_hydro_31_C"/>
</dbReference>
<evidence type="ECO:0000256" key="7">
    <source>
        <dbReference type="SAM" id="MobiDB-lite"/>
    </source>
</evidence>
<dbReference type="GO" id="GO:0005975">
    <property type="term" value="P:carbohydrate metabolic process"/>
    <property type="evidence" value="ECO:0007669"/>
    <property type="project" value="InterPro"/>
</dbReference>
<dbReference type="CDD" id="cd14752">
    <property type="entry name" value="GH31_N"/>
    <property type="match status" value="1"/>
</dbReference>
<evidence type="ECO:0000313" key="11">
    <source>
        <dbReference type="Proteomes" id="UP000000305"/>
    </source>
</evidence>
<dbReference type="OMA" id="TFFIEVK"/>
<feature type="region of interest" description="Disordered" evidence="7">
    <location>
        <begin position="17"/>
        <end position="50"/>
    </location>
</feature>
<keyword evidence="6" id="KW-0326">Glycosidase</keyword>
<keyword evidence="4" id="KW-1015">Disulfide bond</keyword>
<dbReference type="GO" id="GO:0004558">
    <property type="term" value="F:alpha-1,4-glucosidase activity"/>
    <property type="evidence" value="ECO:0000318"/>
    <property type="project" value="GO_Central"/>
</dbReference>
<feature type="transmembrane region" description="Helical" evidence="8">
    <location>
        <begin position="71"/>
        <end position="93"/>
    </location>
</feature>
<dbReference type="Gene3D" id="2.60.40.1760">
    <property type="entry name" value="glycosyl hydrolase (family 31)"/>
    <property type="match status" value="1"/>
</dbReference>
<evidence type="ECO:0000256" key="5">
    <source>
        <dbReference type="PROSITE-ProRule" id="PRU00779"/>
    </source>
</evidence>
<dbReference type="InParanoid" id="E9GIY3"/>
<evidence type="ECO:0000256" key="6">
    <source>
        <dbReference type="RuleBase" id="RU361185"/>
    </source>
</evidence>
<dbReference type="Pfam" id="PF01055">
    <property type="entry name" value="Glyco_hydro_31_2nd"/>
    <property type="match status" value="1"/>
</dbReference>
<dbReference type="SMART" id="SM00018">
    <property type="entry name" value="PD"/>
    <property type="match status" value="1"/>
</dbReference>
<comment type="similarity">
    <text evidence="2 6">Belongs to the glycosyl hydrolase 31 family.</text>
</comment>
<keyword evidence="3 8" id="KW-0472">Membrane</keyword>
<dbReference type="Gene3D" id="4.10.110.10">
    <property type="entry name" value="Spasmolytic Protein, domain 1"/>
    <property type="match status" value="1"/>
</dbReference>